<dbReference type="Gene3D" id="1.10.238.10">
    <property type="entry name" value="EF-hand"/>
    <property type="match status" value="1"/>
</dbReference>
<dbReference type="InterPro" id="IPR054585">
    <property type="entry name" value="NDH2-like_C"/>
</dbReference>
<dbReference type="Pfam" id="PF07992">
    <property type="entry name" value="Pyr_redox_2"/>
    <property type="match status" value="1"/>
</dbReference>
<sequence length="361" mass="40222">KRLLSFVICGGGPTGVEVAAEIADLVHEDLIRYFPKICAQELSISIIQSRDHILNTYSESISQYAEKRFKHEAVNVIVNARVKEVTPKSVKYTVKDAETGKTVEHEIPSAFTLWSTGIAMNPFTERVTDLLPNQVHKKAVVVDAHMRVLGAPSGTVYCIGDASTIETSLMPYLLDLIEKADVNHDEKIDKSEWAVLVKEVKRRVPMASSHLEKVHDIFTCYDKDADEALSFNELTTALEQVGKKITSLPATAQVASQQGKYLGNKFSILAKQARSLHENGIPDDDDETYCAPFEYKHLGSLAYIGNAAVFDLPGYSFTGGLAAMYAWRSVYWSEQVSFRTRALLMVDWVIRGIFGRDLSRL</sequence>
<dbReference type="PROSITE" id="PS50222">
    <property type="entry name" value="EF_HAND_2"/>
    <property type="match status" value="2"/>
</dbReference>
<dbReference type="GO" id="GO:0005743">
    <property type="term" value="C:mitochondrial inner membrane"/>
    <property type="evidence" value="ECO:0007669"/>
    <property type="project" value="UniProtKB-SubCell"/>
</dbReference>
<evidence type="ECO:0000256" key="6">
    <source>
        <dbReference type="ARBA" id="ARBA00023027"/>
    </source>
</evidence>
<dbReference type="STRING" id="1051891.A0A0C3Q2E6"/>
<keyword evidence="5" id="KW-0560">Oxidoreductase</keyword>
<dbReference type="InterPro" id="IPR036188">
    <property type="entry name" value="FAD/NAD-bd_sf"/>
</dbReference>
<comment type="subcellular location">
    <subcellularLocation>
        <location evidence="1">Mitochondrion inner membrane</location>
        <topology evidence="1">Peripheral membrane protein</topology>
        <orientation evidence="1">Intermembrane side</orientation>
    </subcellularLocation>
</comment>
<dbReference type="EMBL" id="KN823455">
    <property type="protein sequence ID" value="KIO16951.1"/>
    <property type="molecule type" value="Genomic_DNA"/>
</dbReference>
<dbReference type="Pfam" id="PF22366">
    <property type="entry name" value="NDH2_C"/>
    <property type="match status" value="1"/>
</dbReference>
<evidence type="ECO:0000256" key="2">
    <source>
        <dbReference type="ARBA" id="ARBA00005272"/>
    </source>
</evidence>
<dbReference type="OrthoDB" id="5376590at2759"/>
<evidence type="ECO:0000259" key="7">
    <source>
        <dbReference type="PROSITE" id="PS50222"/>
    </source>
</evidence>
<dbReference type="SUPFAM" id="SSF47473">
    <property type="entry name" value="EF-hand"/>
    <property type="match status" value="1"/>
</dbReference>
<dbReference type="PANTHER" id="PTHR43706">
    <property type="entry name" value="NADH DEHYDROGENASE"/>
    <property type="match status" value="1"/>
</dbReference>
<dbReference type="InterPro" id="IPR011992">
    <property type="entry name" value="EF-hand-dom_pair"/>
</dbReference>
<dbReference type="PANTHER" id="PTHR43706:SF50">
    <property type="entry name" value="NADH DEHYDROGENASE (UBIQUINONE)-RELATED"/>
    <property type="match status" value="1"/>
</dbReference>
<feature type="domain" description="EF-hand" evidence="7">
    <location>
        <begin position="209"/>
        <end position="244"/>
    </location>
</feature>
<name>A0A0C3Q2E6_9AGAM</name>
<feature type="domain" description="EF-hand" evidence="7">
    <location>
        <begin position="168"/>
        <end position="203"/>
    </location>
</feature>
<dbReference type="AlphaFoldDB" id="A0A0C3Q2E6"/>
<protein>
    <recommendedName>
        <fullName evidence="7">EF-hand domain-containing protein</fullName>
    </recommendedName>
</protein>
<dbReference type="HOGENOM" id="CLU_021377_1_1_1"/>
<keyword evidence="9" id="KW-1185">Reference proteome</keyword>
<dbReference type="InterPro" id="IPR002048">
    <property type="entry name" value="EF_hand_dom"/>
</dbReference>
<dbReference type="FunFam" id="3.50.50.100:FF:000005">
    <property type="entry name" value="NADH-ubiquinone oxidoreductase 64 kDa subunit"/>
    <property type="match status" value="1"/>
</dbReference>
<keyword evidence="6" id="KW-0520">NAD</keyword>
<evidence type="ECO:0000256" key="1">
    <source>
        <dbReference type="ARBA" id="ARBA00004137"/>
    </source>
</evidence>
<dbReference type="SMART" id="SM00054">
    <property type="entry name" value="EFh"/>
    <property type="match status" value="2"/>
</dbReference>
<organism evidence="8 9">
    <name type="scientific">Tulasnella calospora MUT 4182</name>
    <dbReference type="NCBI Taxonomy" id="1051891"/>
    <lineage>
        <taxon>Eukaryota</taxon>
        <taxon>Fungi</taxon>
        <taxon>Dikarya</taxon>
        <taxon>Basidiomycota</taxon>
        <taxon>Agaricomycotina</taxon>
        <taxon>Agaricomycetes</taxon>
        <taxon>Cantharellales</taxon>
        <taxon>Tulasnellaceae</taxon>
        <taxon>Tulasnella</taxon>
    </lineage>
</organism>
<evidence type="ECO:0000313" key="9">
    <source>
        <dbReference type="Proteomes" id="UP000054248"/>
    </source>
</evidence>
<reference evidence="8 9" key="1">
    <citation type="submission" date="2014-04" db="EMBL/GenBank/DDBJ databases">
        <authorList>
            <consortium name="DOE Joint Genome Institute"/>
            <person name="Kuo A."/>
            <person name="Girlanda M."/>
            <person name="Perotto S."/>
            <person name="Kohler A."/>
            <person name="Nagy L.G."/>
            <person name="Floudas D."/>
            <person name="Copeland A."/>
            <person name="Barry K.W."/>
            <person name="Cichocki N."/>
            <person name="Veneault-Fourrey C."/>
            <person name="LaButti K."/>
            <person name="Lindquist E.A."/>
            <person name="Lipzen A."/>
            <person name="Lundell T."/>
            <person name="Morin E."/>
            <person name="Murat C."/>
            <person name="Sun H."/>
            <person name="Tunlid A."/>
            <person name="Henrissat B."/>
            <person name="Grigoriev I.V."/>
            <person name="Hibbett D.S."/>
            <person name="Martin F."/>
            <person name="Nordberg H.P."/>
            <person name="Cantor M.N."/>
            <person name="Hua S.X."/>
        </authorList>
    </citation>
    <scope>NUCLEOTIDE SEQUENCE [LARGE SCALE GENOMIC DNA]</scope>
    <source>
        <strain evidence="8 9">MUT 4182</strain>
    </source>
</reference>
<dbReference type="Proteomes" id="UP000054248">
    <property type="component" value="Unassembled WGS sequence"/>
</dbReference>
<evidence type="ECO:0000256" key="3">
    <source>
        <dbReference type="ARBA" id="ARBA00022630"/>
    </source>
</evidence>
<reference evidence="9" key="2">
    <citation type="submission" date="2015-01" db="EMBL/GenBank/DDBJ databases">
        <title>Evolutionary Origins and Diversification of the Mycorrhizal Mutualists.</title>
        <authorList>
            <consortium name="DOE Joint Genome Institute"/>
            <consortium name="Mycorrhizal Genomics Consortium"/>
            <person name="Kohler A."/>
            <person name="Kuo A."/>
            <person name="Nagy L.G."/>
            <person name="Floudas D."/>
            <person name="Copeland A."/>
            <person name="Barry K.W."/>
            <person name="Cichocki N."/>
            <person name="Veneault-Fourrey C."/>
            <person name="LaButti K."/>
            <person name="Lindquist E.A."/>
            <person name="Lipzen A."/>
            <person name="Lundell T."/>
            <person name="Morin E."/>
            <person name="Murat C."/>
            <person name="Riley R."/>
            <person name="Ohm R."/>
            <person name="Sun H."/>
            <person name="Tunlid A."/>
            <person name="Henrissat B."/>
            <person name="Grigoriev I.V."/>
            <person name="Hibbett D.S."/>
            <person name="Martin F."/>
        </authorList>
    </citation>
    <scope>NUCLEOTIDE SEQUENCE [LARGE SCALE GENOMIC DNA]</scope>
    <source>
        <strain evidence="9">MUT 4182</strain>
    </source>
</reference>
<comment type="similarity">
    <text evidence="2">Belongs to the NADH dehydrogenase family.</text>
</comment>
<keyword evidence="4" id="KW-0274">FAD</keyword>
<evidence type="ECO:0000256" key="4">
    <source>
        <dbReference type="ARBA" id="ARBA00022827"/>
    </source>
</evidence>
<dbReference type="InterPro" id="IPR023753">
    <property type="entry name" value="FAD/NAD-binding_dom"/>
</dbReference>
<accession>A0A0C3Q2E6</accession>
<gene>
    <name evidence="8" type="ORF">M407DRAFT_180006</name>
</gene>
<evidence type="ECO:0000313" key="8">
    <source>
        <dbReference type="EMBL" id="KIO16951.1"/>
    </source>
</evidence>
<dbReference type="InterPro" id="IPR045024">
    <property type="entry name" value="NDH-2"/>
</dbReference>
<evidence type="ECO:0000256" key="5">
    <source>
        <dbReference type="ARBA" id="ARBA00023002"/>
    </source>
</evidence>
<keyword evidence="3" id="KW-0285">Flavoprotein</keyword>
<proteinExistence type="inferred from homology"/>
<dbReference type="GO" id="GO:0005509">
    <property type="term" value="F:calcium ion binding"/>
    <property type="evidence" value="ECO:0007669"/>
    <property type="project" value="InterPro"/>
</dbReference>
<feature type="non-terminal residue" evidence="8">
    <location>
        <position position="1"/>
    </location>
</feature>
<dbReference type="SUPFAM" id="SSF51905">
    <property type="entry name" value="FAD/NAD(P)-binding domain"/>
    <property type="match status" value="1"/>
</dbReference>
<dbReference type="GO" id="GO:0003954">
    <property type="term" value="F:NADH dehydrogenase activity"/>
    <property type="evidence" value="ECO:0007669"/>
    <property type="project" value="InterPro"/>
</dbReference>
<dbReference type="Gene3D" id="3.50.50.100">
    <property type="match status" value="2"/>
</dbReference>